<name>A0A8S5RZ71_9CAUD</name>
<reference evidence="1" key="1">
    <citation type="journal article" date="2021" name="Proc. Natl. Acad. Sci. U.S.A.">
        <title>A Catalog of Tens of Thousands of Viruses from Human Metagenomes Reveals Hidden Associations with Chronic Diseases.</title>
        <authorList>
            <person name="Tisza M.J."/>
            <person name="Buck C.B."/>
        </authorList>
    </citation>
    <scope>NUCLEOTIDE SEQUENCE</scope>
    <source>
        <strain evidence="1">CtNQV2</strain>
    </source>
</reference>
<accession>A0A8S5RZ71</accession>
<organism evidence="1">
    <name type="scientific">Myoviridae sp. ctNQV2</name>
    <dbReference type="NCBI Taxonomy" id="2827683"/>
    <lineage>
        <taxon>Viruses</taxon>
        <taxon>Duplodnaviria</taxon>
        <taxon>Heunggongvirae</taxon>
        <taxon>Uroviricota</taxon>
        <taxon>Caudoviricetes</taxon>
    </lineage>
</organism>
<protein>
    <submittedName>
        <fullName evidence="1">Cpf1/RNA Complex</fullName>
    </submittedName>
</protein>
<proteinExistence type="predicted"/>
<sequence length="552" mass="64373">MDNNIYVLELPLKVEKWQEDIMIKRLNLLRVLYNNILHKYEIRYNQLIKNKKYREAKTKLYNLDAKKEIKEKIKEIEKDLGKKNAVNDERYISLVNELKTISCTLSESDKKIYKDIKTNLEKQFGFTEYGVYGKVNEGIGWNIAQYAKNCGINPTIIETMCKKNIWKSIEGLLFKGKKIHYKKFNEFNSIYGISASKRLTGIGFDGKYVYWRKSGIKNEKGMYSDIVLPINKTINEYEAQALSNEIAYVGIVRKIIRGKNKFYAQLTLKGILPSKIDKSTNLFRKPAVGRVGLDIGTSTLAIVSDSKVELLELADKAQPNEHKNKIIQRKIDRSIRKNNPNKFNEDGTINLSNRDKWIISKNCQKLKLKLRETYRKLSVVRKLQHEELANHILSLGNECYIETMRWKGLQKRSQNDDVNINGKPKKTKRFGKSIGNRAPSQFMTILSNKLNNYGDKLYLVDTIKCRASQYNHMTKEYNKKPLNERWNVMPNGDKIQRDLYSAFLIQNINNTLNGFNEELLNENYVKFKNKHDEEIKRLQSMSNKKLSSMGIK</sequence>
<evidence type="ECO:0000313" key="1">
    <source>
        <dbReference type="EMBL" id="DAF43811.1"/>
    </source>
</evidence>
<dbReference type="EMBL" id="BK032510">
    <property type="protein sequence ID" value="DAF43811.1"/>
    <property type="molecule type" value="Genomic_DNA"/>
</dbReference>